<accession>A0ABS9WYQ1</accession>
<keyword evidence="4" id="KW-1185">Reference proteome</keyword>
<keyword evidence="2" id="KW-0812">Transmembrane</keyword>
<feature type="compositionally biased region" description="Low complexity" evidence="1">
    <location>
        <begin position="53"/>
        <end position="70"/>
    </location>
</feature>
<proteinExistence type="predicted"/>
<protein>
    <submittedName>
        <fullName evidence="3">DUF4389 domain-containing protein</fullName>
    </submittedName>
</protein>
<sequence length="200" mass="22388">MNNDDNKLTSQQEPSQNTNSDNEFPVENNIESNVKAGAEHNTKQESSVDAAKNTETNTENNTKLNTETQTSDSTQSAKHESSQEQSANNNEEVNKPTPETQTETETEKTWHNKNAIKRGIAMLGYGFIAGFVRLGITLIAIFQFFSLLLSEKPNQPLVKFGQNLNTYQYQINQFLTVNSEAYPFPFADWPDCSVAESTPK</sequence>
<evidence type="ECO:0000256" key="1">
    <source>
        <dbReference type="SAM" id="MobiDB-lite"/>
    </source>
</evidence>
<organism evidence="3 4">
    <name type="scientific">Colwellia maritima</name>
    <dbReference type="NCBI Taxonomy" id="2912588"/>
    <lineage>
        <taxon>Bacteria</taxon>
        <taxon>Pseudomonadati</taxon>
        <taxon>Pseudomonadota</taxon>
        <taxon>Gammaproteobacteria</taxon>
        <taxon>Alteromonadales</taxon>
        <taxon>Colwelliaceae</taxon>
        <taxon>Colwellia</taxon>
    </lineage>
</organism>
<evidence type="ECO:0000256" key="2">
    <source>
        <dbReference type="SAM" id="Phobius"/>
    </source>
</evidence>
<dbReference type="InterPro" id="IPR025498">
    <property type="entry name" value="DUF4389"/>
</dbReference>
<dbReference type="Proteomes" id="UP001139646">
    <property type="component" value="Unassembled WGS sequence"/>
</dbReference>
<comment type="caution">
    <text evidence="3">The sequence shown here is derived from an EMBL/GenBank/DDBJ whole genome shotgun (WGS) entry which is preliminary data.</text>
</comment>
<reference evidence="3" key="1">
    <citation type="submission" date="2022-01" db="EMBL/GenBank/DDBJ databases">
        <title>Colwellia maritima, isolated from seawater.</title>
        <authorList>
            <person name="Kristyanto S."/>
            <person name="Jung J."/>
            <person name="Jeon C.O."/>
        </authorList>
    </citation>
    <scope>NUCLEOTIDE SEQUENCE</scope>
    <source>
        <strain evidence="3">MSW7</strain>
    </source>
</reference>
<evidence type="ECO:0000313" key="4">
    <source>
        <dbReference type="Proteomes" id="UP001139646"/>
    </source>
</evidence>
<name>A0ABS9WYQ1_9GAMM</name>
<feature type="region of interest" description="Disordered" evidence="1">
    <location>
        <begin position="1"/>
        <end position="110"/>
    </location>
</feature>
<keyword evidence="2" id="KW-1133">Transmembrane helix</keyword>
<feature type="compositionally biased region" description="Polar residues" evidence="1">
    <location>
        <begin position="8"/>
        <end position="22"/>
    </location>
</feature>
<gene>
    <name evidence="3" type="ORF">L3081_06580</name>
</gene>
<dbReference type="RefSeq" id="WP_242284321.1">
    <property type="nucleotide sequence ID" value="NZ_JAKKSL010000001.1"/>
</dbReference>
<dbReference type="EMBL" id="JAKKSL010000001">
    <property type="protein sequence ID" value="MCI2283123.1"/>
    <property type="molecule type" value="Genomic_DNA"/>
</dbReference>
<keyword evidence="2" id="KW-0472">Membrane</keyword>
<evidence type="ECO:0000313" key="3">
    <source>
        <dbReference type="EMBL" id="MCI2283123.1"/>
    </source>
</evidence>
<dbReference type="Pfam" id="PF14333">
    <property type="entry name" value="DUF4389"/>
    <property type="match status" value="1"/>
</dbReference>
<feature type="transmembrane region" description="Helical" evidence="2">
    <location>
        <begin position="123"/>
        <end position="149"/>
    </location>
</feature>